<evidence type="ECO:0000256" key="1">
    <source>
        <dbReference type="SAM" id="MobiDB-lite"/>
    </source>
</evidence>
<feature type="compositionally biased region" description="Basic and acidic residues" evidence="1">
    <location>
        <begin position="128"/>
        <end position="169"/>
    </location>
</feature>
<feature type="compositionally biased region" description="Basic residues" evidence="1">
    <location>
        <begin position="1"/>
        <end position="15"/>
    </location>
</feature>
<sequence length="222" mass="26165">MEAKGKMARKKRERVKKNDEPKLEKIDNSRMPEWRKRNDGSWEVSNWRVWTLWSDGSWIAKEPWTLQGSITKEKMAKVEKQRAVWPWPKKGSEEGAEAKRHWLTRWAYYERRHGPGEEWTLDEYNPAEEEKQADAGERVEKQETDRPVDAGNQEEHAVEGQDDENKAEEFSEDDDDVPLDQVIERHEPMAEVDEPVAADFWAALPKRRRPNQEVIVISSDEE</sequence>
<name>A0ABN7SA01_OIKDI</name>
<evidence type="ECO:0000313" key="3">
    <source>
        <dbReference type="Proteomes" id="UP001158576"/>
    </source>
</evidence>
<dbReference type="Proteomes" id="UP001158576">
    <property type="component" value="Chromosome XSR"/>
</dbReference>
<feature type="compositionally biased region" description="Basic and acidic residues" evidence="1">
    <location>
        <begin position="16"/>
        <end position="36"/>
    </location>
</feature>
<dbReference type="EMBL" id="OU015569">
    <property type="protein sequence ID" value="CAG5096174.1"/>
    <property type="molecule type" value="Genomic_DNA"/>
</dbReference>
<reference evidence="2 3" key="1">
    <citation type="submission" date="2021-04" db="EMBL/GenBank/DDBJ databases">
        <authorList>
            <person name="Bliznina A."/>
        </authorList>
    </citation>
    <scope>NUCLEOTIDE SEQUENCE [LARGE SCALE GENOMIC DNA]</scope>
</reference>
<protein>
    <submittedName>
        <fullName evidence="2">Oidioi.mRNA.OKI2018_I69.XSR.g14503.t1.cds</fullName>
    </submittedName>
</protein>
<proteinExistence type="predicted"/>
<accession>A0ABN7SA01</accession>
<keyword evidence="3" id="KW-1185">Reference proteome</keyword>
<feature type="region of interest" description="Disordered" evidence="1">
    <location>
        <begin position="1"/>
        <end position="36"/>
    </location>
</feature>
<organism evidence="2 3">
    <name type="scientific">Oikopleura dioica</name>
    <name type="common">Tunicate</name>
    <dbReference type="NCBI Taxonomy" id="34765"/>
    <lineage>
        <taxon>Eukaryota</taxon>
        <taxon>Metazoa</taxon>
        <taxon>Chordata</taxon>
        <taxon>Tunicata</taxon>
        <taxon>Appendicularia</taxon>
        <taxon>Copelata</taxon>
        <taxon>Oikopleuridae</taxon>
        <taxon>Oikopleura</taxon>
    </lineage>
</organism>
<gene>
    <name evidence="2" type="ORF">OKIOD_LOCUS6061</name>
</gene>
<evidence type="ECO:0000313" key="2">
    <source>
        <dbReference type="EMBL" id="CAG5096174.1"/>
    </source>
</evidence>
<feature type="region of interest" description="Disordered" evidence="1">
    <location>
        <begin position="117"/>
        <end position="179"/>
    </location>
</feature>